<dbReference type="Gene3D" id="2.170.270.10">
    <property type="entry name" value="SET domain"/>
    <property type="match status" value="1"/>
</dbReference>
<keyword evidence="3" id="KW-0862">Zinc</keyword>
<comment type="subcellular location">
    <subcellularLocation>
        <location evidence="1">Nucleus</location>
    </subcellularLocation>
</comment>
<evidence type="ECO:0000256" key="4">
    <source>
        <dbReference type="SAM" id="MobiDB-lite"/>
    </source>
</evidence>
<dbReference type="SMART" id="SM00355">
    <property type="entry name" value="ZnF_C2H2"/>
    <property type="match status" value="2"/>
</dbReference>
<dbReference type="PROSITE" id="PS50280">
    <property type="entry name" value="SET"/>
    <property type="match status" value="1"/>
</dbReference>
<evidence type="ECO:0000313" key="8">
    <source>
        <dbReference type="RefSeq" id="XP_013421582.1"/>
    </source>
</evidence>
<feature type="region of interest" description="Disordered" evidence="4">
    <location>
        <begin position="152"/>
        <end position="210"/>
    </location>
</feature>
<feature type="compositionally biased region" description="Basic and acidic residues" evidence="4">
    <location>
        <begin position="152"/>
        <end position="179"/>
    </location>
</feature>
<accession>A0A1S3KGH1</accession>
<keyword evidence="3" id="KW-0479">Metal-binding</keyword>
<dbReference type="PROSITE" id="PS00028">
    <property type="entry name" value="ZINC_FINGER_C2H2_1"/>
    <property type="match status" value="2"/>
</dbReference>
<dbReference type="KEGG" id="lak:106181675"/>
<dbReference type="STRING" id="7574.A0A1S3KGH1"/>
<dbReference type="InterPro" id="IPR036236">
    <property type="entry name" value="Znf_C2H2_sf"/>
</dbReference>
<feature type="domain" description="SET" evidence="6">
    <location>
        <begin position="1"/>
        <end position="99"/>
    </location>
</feature>
<dbReference type="Gene3D" id="3.30.160.60">
    <property type="entry name" value="Classic Zinc Finger"/>
    <property type="match status" value="1"/>
</dbReference>
<dbReference type="OMA" id="RAHLKFK"/>
<feature type="domain" description="C2H2-type" evidence="5">
    <location>
        <begin position="450"/>
        <end position="473"/>
    </location>
</feature>
<evidence type="ECO:0000256" key="1">
    <source>
        <dbReference type="ARBA" id="ARBA00004123"/>
    </source>
</evidence>
<dbReference type="Proteomes" id="UP000085678">
    <property type="component" value="Unplaced"/>
</dbReference>
<feature type="compositionally biased region" description="Basic and acidic residues" evidence="4">
    <location>
        <begin position="199"/>
        <end position="208"/>
    </location>
</feature>
<protein>
    <submittedName>
        <fullName evidence="8">PR domain zinc finger protein 8</fullName>
    </submittedName>
</protein>
<evidence type="ECO:0000256" key="3">
    <source>
        <dbReference type="PROSITE-ProRule" id="PRU00042"/>
    </source>
</evidence>
<keyword evidence="7" id="KW-1185">Reference proteome</keyword>
<gene>
    <name evidence="8" type="primary">LOC106181675</name>
</gene>
<evidence type="ECO:0000259" key="6">
    <source>
        <dbReference type="PROSITE" id="PS50280"/>
    </source>
</evidence>
<feature type="compositionally biased region" description="Basic and acidic residues" evidence="4">
    <location>
        <begin position="236"/>
        <end position="249"/>
    </location>
</feature>
<dbReference type="OrthoDB" id="5814089at2759"/>
<dbReference type="InterPro" id="IPR013087">
    <property type="entry name" value="Znf_C2H2_type"/>
</dbReference>
<dbReference type="InParanoid" id="A0A1S3KGH1"/>
<dbReference type="GO" id="GO:0006355">
    <property type="term" value="P:regulation of DNA-templated transcription"/>
    <property type="evidence" value="ECO:0007669"/>
    <property type="project" value="TreeGrafter"/>
</dbReference>
<dbReference type="PROSITE" id="PS50157">
    <property type="entry name" value="ZINC_FINGER_C2H2_2"/>
    <property type="match status" value="2"/>
</dbReference>
<dbReference type="InterPro" id="IPR046341">
    <property type="entry name" value="SET_dom_sf"/>
</dbReference>
<dbReference type="InterPro" id="IPR052296">
    <property type="entry name" value="TR-Histone_Methyltrans"/>
</dbReference>
<evidence type="ECO:0000256" key="2">
    <source>
        <dbReference type="ARBA" id="ARBA00023242"/>
    </source>
</evidence>
<feature type="domain" description="C2H2-type" evidence="5">
    <location>
        <begin position="412"/>
        <end position="439"/>
    </location>
</feature>
<dbReference type="PANTHER" id="PTHR16516">
    <property type="entry name" value="AGAP007109-PA"/>
    <property type="match status" value="1"/>
</dbReference>
<proteinExistence type="predicted"/>
<evidence type="ECO:0000313" key="7">
    <source>
        <dbReference type="Proteomes" id="UP000085678"/>
    </source>
</evidence>
<name>A0A1S3KGH1_LINAN</name>
<dbReference type="GO" id="GO:0008270">
    <property type="term" value="F:zinc ion binding"/>
    <property type="evidence" value="ECO:0007669"/>
    <property type="project" value="UniProtKB-KW"/>
</dbReference>
<dbReference type="RefSeq" id="XP_013421582.1">
    <property type="nucleotide sequence ID" value="XM_013566128.1"/>
</dbReference>
<evidence type="ECO:0000259" key="5">
    <source>
        <dbReference type="PROSITE" id="PS50157"/>
    </source>
</evidence>
<keyword evidence="2" id="KW-0539">Nucleus</keyword>
<dbReference type="InterPro" id="IPR001214">
    <property type="entry name" value="SET_dom"/>
</dbReference>
<reference evidence="8" key="1">
    <citation type="submission" date="2025-08" db="UniProtKB">
        <authorList>
            <consortium name="RefSeq"/>
        </authorList>
    </citation>
    <scope>IDENTIFICATION</scope>
    <source>
        <tissue evidence="8">Gonads</tissue>
    </source>
</reference>
<dbReference type="PANTHER" id="PTHR16516:SF4">
    <property type="entry name" value="C2H2-TYPE DOMAIN-CONTAINING PROTEIN"/>
    <property type="match status" value="1"/>
</dbReference>
<dbReference type="GO" id="GO:0005634">
    <property type="term" value="C:nucleus"/>
    <property type="evidence" value="ECO:0007669"/>
    <property type="project" value="UniProtKB-SubCell"/>
</dbReference>
<dbReference type="Pfam" id="PF21549">
    <property type="entry name" value="PRDM2_PR"/>
    <property type="match status" value="1"/>
</dbReference>
<sequence length="473" mass="53600">MGVITSEDIPCGREFGPYPVGPSILDPGVGIAWRTQHFVEEEHKIKINPDLEPETWLPLVQTAKDIRDQNLEALLREGRVYYRVIRHIPALEELLVWYGDEFAAAIGLKDIKDGHNVTIDGSSYCCPYCKTDIRMYHSFLAHVAFLCPRLHGEPSGDKRNKTDQDLQKLDQRDGMTAESRKRKRSGGDENQNTIKRRSPHEEGQKETSHCQMKNDVMDDDVEDVQVGHGSGKSAFKRVEKKNPDVDNIVKSESAGGSFRRKSPPGGTFDQDGHPIHVPKPVTMTVSHASSSYLYTNNPFMSFLRRPNIQSGQEGEQSENFYGKIAQLFPQKLFELGSVLPANKPVDLRTNVTPTVSSICVQPTYPQSTSLEQRGSILPKPNTNMIERLLNTNPLLNAANPFIAATPFNLTQNWCAKCNATFRMTSDLVYHMRTHHKKETDQEKKKRGDKLRCNVCNETFRERHHLTRHMTSHL</sequence>
<dbReference type="GeneID" id="106181675"/>
<keyword evidence="3" id="KW-0863">Zinc-finger</keyword>
<feature type="region of interest" description="Disordered" evidence="4">
    <location>
        <begin position="223"/>
        <end position="275"/>
    </location>
</feature>
<dbReference type="AlphaFoldDB" id="A0A1S3KGH1"/>
<dbReference type="SUPFAM" id="SSF57667">
    <property type="entry name" value="beta-beta-alpha zinc fingers"/>
    <property type="match status" value="1"/>
</dbReference>
<organism evidence="7 8">
    <name type="scientific">Lingula anatina</name>
    <name type="common">Brachiopod</name>
    <name type="synonym">Lingula unguis</name>
    <dbReference type="NCBI Taxonomy" id="7574"/>
    <lineage>
        <taxon>Eukaryota</taxon>
        <taxon>Metazoa</taxon>
        <taxon>Spiralia</taxon>
        <taxon>Lophotrochozoa</taxon>
        <taxon>Brachiopoda</taxon>
        <taxon>Linguliformea</taxon>
        <taxon>Lingulata</taxon>
        <taxon>Lingulida</taxon>
        <taxon>Linguloidea</taxon>
        <taxon>Lingulidae</taxon>
        <taxon>Lingula</taxon>
    </lineage>
</organism>